<sequence length="156" mass="17417">MLRPLVPADAAVIGRWAADPEFVRAAEWTPRSIGEYERHHRKIIQSPPPGLIRLGVLVDGELAGYVDLHGEDQNHRELGFLIGGRDRWGRGLGLQAAGAALEYGFTVLNLREIRAEASETNHRSIRILTRLGFRRLGGAPNARFVVDQLAVRRARR</sequence>
<dbReference type="PROSITE" id="PS51186">
    <property type="entry name" value="GNAT"/>
    <property type="match status" value="1"/>
</dbReference>
<dbReference type="AlphaFoldDB" id="A0A1H1YYW2"/>
<evidence type="ECO:0000313" key="3">
    <source>
        <dbReference type="Proteomes" id="UP000198688"/>
    </source>
</evidence>
<evidence type="ECO:0000313" key="2">
    <source>
        <dbReference type="EMBL" id="SDT26651.1"/>
    </source>
</evidence>
<gene>
    <name evidence="2" type="ORF">SAMN04489716_3060</name>
</gene>
<feature type="domain" description="N-acetyltransferase" evidence="1">
    <location>
        <begin position="1"/>
        <end position="156"/>
    </location>
</feature>
<dbReference type="RefSeq" id="WP_157751585.1">
    <property type="nucleotide sequence ID" value="NZ_BOMJ01000001.1"/>
</dbReference>
<dbReference type="Pfam" id="PF13302">
    <property type="entry name" value="Acetyltransf_3"/>
    <property type="match status" value="1"/>
</dbReference>
<dbReference type="Proteomes" id="UP000198688">
    <property type="component" value="Chromosome I"/>
</dbReference>
<dbReference type="STRING" id="113562.SAMN04489716_3060"/>
<accession>A0A1H1YYW2</accession>
<dbReference type="PANTHER" id="PTHR43415:SF3">
    <property type="entry name" value="GNAT-FAMILY ACETYLTRANSFERASE"/>
    <property type="match status" value="1"/>
</dbReference>
<keyword evidence="3" id="KW-1185">Reference proteome</keyword>
<proteinExistence type="predicted"/>
<dbReference type="PANTHER" id="PTHR43415">
    <property type="entry name" value="SPERMIDINE N(1)-ACETYLTRANSFERASE"/>
    <property type="match status" value="1"/>
</dbReference>
<organism evidence="2 3">
    <name type="scientific">Actinoplanes derwentensis</name>
    <dbReference type="NCBI Taxonomy" id="113562"/>
    <lineage>
        <taxon>Bacteria</taxon>
        <taxon>Bacillati</taxon>
        <taxon>Actinomycetota</taxon>
        <taxon>Actinomycetes</taxon>
        <taxon>Micromonosporales</taxon>
        <taxon>Micromonosporaceae</taxon>
        <taxon>Actinoplanes</taxon>
    </lineage>
</organism>
<dbReference type="SUPFAM" id="SSF55729">
    <property type="entry name" value="Acyl-CoA N-acyltransferases (Nat)"/>
    <property type="match status" value="1"/>
</dbReference>
<evidence type="ECO:0000259" key="1">
    <source>
        <dbReference type="PROSITE" id="PS51186"/>
    </source>
</evidence>
<dbReference type="InterPro" id="IPR000182">
    <property type="entry name" value="GNAT_dom"/>
</dbReference>
<dbReference type="OrthoDB" id="9795206at2"/>
<name>A0A1H1YYW2_9ACTN</name>
<protein>
    <submittedName>
        <fullName evidence="2">Ribosomal-protein-alanine N-acetyltransferase</fullName>
    </submittedName>
</protein>
<keyword evidence="2" id="KW-0808">Transferase</keyword>
<dbReference type="Gene3D" id="3.40.630.30">
    <property type="match status" value="1"/>
</dbReference>
<dbReference type="InterPro" id="IPR016181">
    <property type="entry name" value="Acyl_CoA_acyltransferase"/>
</dbReference>
<reference evidence="2 3" key="1">
    <citation type="submission" date="2016-10" db="EMBL/GenBank/DDBJ databases">
        <authorList>
            <person name="de Groot N.N."/>
        </authorList>
    </citation>
    <scope>NUCLEOTIDE SEQUENCE [LARGE SCALE GENOMIC DNA]</scope>
    <source>
        <strain evidence="2 3">DSM 43941</strain>
    </source>
</reference>
<dbReference type="GO" id="GO:0016747">
    <property type="term" value="F:acyltransferase activity, transferring groups other than amino-acyl groups"/>
    <property type="evidence" value="ECO:0007669"/>
    <property type="project" value="InterPro"/>
</dbReference>
<dbReference type="EMBL" id="LT629758">
    <property type="protein sequence ID" value="SDT26651.1"/>
    <property type="molecule type" value="Genomic_DNA"/>
</dbReference>